<protein>
    <submittedName>
        <fullName evidence="1">Uncharacterized protein</fullName>
    </submittedName>
</protein>
<organism evidence="1 2">
    <name type="scientific">Amycolatopsis suaedae</name>
    <dbReference type="NCBI Taxonomy" id="2510978"/>
    <lineage>
        <taxon>Bacteria</taxon>
        <taxon>Bacillati</taxon>
        <taxon>Actinomycetota</taxon>
        <taxon>Actinomycetes</taxon>
        <taxon>Pseudonocardiales</taxon>
        <taxon>Pseudonocardiaceae</taxon>
        <taxon>Amycolatopsis</taxon>
    </lineage>
</organism>
<gene>
    <name evidence="1" type="ORF">EWH70_27620</name>
</gene>
<dbReference type="Proteomes" id="UP000292003">
    <property type="component" value="Unassembled WGS sequence"/>
</dbReference>
<accession>A0A4Q7J0J9</accession>
<comment type="caution">
    <text evidence="1">The sequence shown here is derived from an EMBL/GenBank/DDBJ whole genome shotgun (WGS) entry which is preliminary data.</text>
</comment>
<keyword evidence="2" id="KW-1185">Reference proteome</keyword>
<dbReference type="RefSeq" id="WP_130478443.1">
    <property type="nucleotide sequence ID" value="NZ_SFCC01000015.1"/>
</dbReference>
<dbReference type="EMBL" id="SFCC01000015">
    <property type="protein sequence ID" value="RZQ60870.1"/>
    <property type="molecule type" value="Genomic_DNA"/>
</dbReference>
<sequence length="105" mass="11649">MAGKADGQDTYRAAVLAAWLTAHEDIADGPARLAGQRIARAWNHREFYASPTGLALAACLRASGRGRGLGREVDRVADRLARRFGVHLHDVAAWDPRPHWRKEIR</sequence>
<reference evidence="1 2" key="1">
    <citation type="submission" date="2019-02" db="EMBL/GenBank/DDBJ databases">
        <title>Draft genome sequence of Amycolatopsis sp. 8-3EHSu isolated from roots of Suaeda maritima.</title>
        <authorList>
            <person name="Duangmal K."/>
            <person name="Chantavorakit T."/>
        </authorList>
    </citation>
    <scope>NUCLEOTIDE SEQUENCE [LARGE SCALE GENOMIC DNA]</scope>
    <source>
        <strain evidence="1 2">8-3EHSu</strain>
    </source>
</reference>
<evidence type="ECO:0000313" key="2">
    <source>
        <dbReference type="Proteomes" id="UP000292003"/>
    </source>
</evidence>
<evidence type="ECO:0000313" key="1">
    <source>
        <dbReference type="EMBL" id="RZQ60870.1"/>
    </source>
</evidence>
<dbReference type="AlphaFoldDB" id="A0A4Q7J0J9"/>
<dbReference type="OrthoDB" id="3629623at2"/>
<proteinExistence type="predicted"/>
<name>A0A4Q7J0J9_9PSEU</name>